<dbReference type="PANTHER" id="PTHR30055:SF174">
    <property type="entry name" value="TRANSCRIPTIONAL REGULATORY PROTEIN (PROBABLY TETR-FAMILY)-RELATED"/>
    <property type="match status" value="1"/>
</dbReference>
<feature type="domain" description="HTH tetR-type" evidence="5">
    <location>
        <begin position="12"/>
        <end position="72"/>
    </location>
</feature>
<evidence type="ECO:0000259" key="5">
    <source>
        <dbReference type="PROSITE" id="PS50977"/>
    </source>
</evidence>
<dbReference type="InterPro" id="IPR036271">
    <property type="entry name" value="Tet_transcr_reg_TetR-rel_C_sf"/>
</dbReference>
<evidence type="ECO:0000313" key="7">
    <source>
        <dbReference type="Proteomes" id="UP000245507"/>
    </source>
</evidence>
<gene>
    <name evidence="6" type="ORF">DJ010_13405</name>
</gene>
<evidence type="ECO:0000256" key="1">
    <source>
        <dbReference type="ARBA" id="ARBA00023015"/>
    </source>
</evidence>
<dbReference type="Proteomes" id="UP000245507">
    <property type="component" value="Unassembled WGS sequence"/>
</dbReference>
<dbReference type="InterPro" id="IPR009057">
    <property type="entry name" value="Homeodomain-like_sf"/>
</dbReference>
<dbReference type="InterPro" id="IPR050109">
    <property type="entry name" value="HTH-type_TetR-like_transc_reg"/>
</dbReference>
<reference evidence="6 7" key="1">
    <citation type="submission" date="2018-05" db="EMBL/GenBank/DDBJ databases">
        <title>Nocardioides silvaticus genome.</title>
        <authorList>
            <person name="Li C."/>
            <person name="Wang G."/>
        </authorList>
    </citation>
    <scope>NUCLEOTIDE SEQUENCE [LARGE SCALE GENOMIC DNA]</scope>
    <source>
        <strain evidence="6 7">CCTCC AB 2018079</strain>
    </source>
</reference>
<dbReference type="SUPFAM" id="SSF48498">
    <property type="entry name" value="Tetracyclin repressor-like, C-terminal domain"/>
    <property type="match status" value="1"/>
</dbReference>
<feature type="DNA-binding region" description="H-T-H motif" evidence="4">
    <location>
        <begin position="35"/>
        <end position="54"/>
    </location>
</feature>
<evidence type="ECO:0000313" key="6">
    <source>
        <dbReference type="EMBL" id="PWN02124.1"/>
    </source>
</evidence>
<dbReference type="SUPFAM" id="SSF46689">
    <property type="entry name" value="Homeodomain-like"/>
    <property type="match status" value="1"/>
</dbReference>
<organism evidence="6 7">
    <name type="scientific">Nocardioides silvaticus</name>
    <dbReference type="NCBI Taxonomy" id="2201891"/>
    <lineage>
        <taxon>Bacteria</taxon>
        <taxon>Bacillati</taxon>
        <taxon>Actinomycetota</taxon>
        <taxon>Actinomycetes</taxon>
        <taxon>Propionibacteriales</taxon>
        <taxon>Nocardioidaceae</taxon>
        <taxon>Nocardioides</taxon>
    </lineage>
</organism>
<dbReference type="PRINTS" id="PR00455">
    <property type="entry name" value="HTHTETR"/>
</dbReference>
<keyword evidence="3" id="KW-0804">Transcription</keyword>
<dbReference type="PANTHER" id="PTHR30055">
    <property type="entry name" value="HTH-TYPE TRANSCRIPTIONAL REGULATOR RUTR"/>
    <property type="match status" value="1"/>
</dbReference>
<proteinExistence type="predicted"/>
<dbReference type="OrthoDB" id="8479950at2"/>
<evidence type="ECO:0000256" key="2">
    <source>
        <dbReference type="ARBA" id="ARBA00023125"/>
    </source>
</evidence>
<dbReference type="InterPro" id="IPR001647">
    <property type="entry name" value="HTH_TetR"/>
</dbReference>
<dbReference type="GO" id="GO:0000976">
    <property type="term" value="F:transcription cis-regulatory region binding"/>
    <property type="evidence" value="ECO:0007669"/>
    <property type="project" value="TreeGrafter"/>
</dbReference>
<name>A0A316TIG0_9ACTN</name>
<dbReference type="Pfam" id="PF00440">
    <property type="entry name" value="TetR_N"/>
    <property type="match status" value="1"/>
</dbReference>
<keyword evidence="1" id="KW-0805">Transcription regulation</keyword>
<dbReference type="EMBL" id="QGDD01000006">
    <property type="protein sequence ID" value="PWN02124.1"/>
    <property type="molecule type" value="Genomic_DNA"/>
</dbReference>
<dbReference type="InterPro" id="IPR054129">
    <property type="entry name" value="DesT_TetR_C"/>
</dbReference>
<keyword evidence="2 4" id="KW-0238">DNA-binding</keyword>
<sequence length="197" mass="21607">MTATTRTRLSPDERREQLLELGLRLFAGSSIDEISIDRLSEEAGISRGLLYHYFGSKQGFREAVVQRAADDLVAQTAPPEGDDPIAKLLASLTAYVDYVIANHQGYRSLVLAAAGGNEAVRAIYERARTRMIDRTFETPGVEALLVDTPRTRLVVRGWVAFVEDTVLTWCDDANGVTRDELVQIVTDALPALVGTAD</sequence>
<protein>
    <submittedName>
        <fullName evidence="6">TetR/AcrR family transcriptional regulator</fullName>
    </submittedName>
</protein>
<dbReference type="PROSITE" id="PS50977">
    <property type="entry name" value="HTH_TETR_2"/>
    <property type="match status" value="1"/>
</dbReference>
<comment type="caution">
    <text evidence="6">The sequence shown here is derived from an EMBL/GenBank/DDBJ whole genome shotgun (WGS) entry which is preliminary data.</text>
</comment>
<keyword evidence="7" id="KW-1185">Reference proteome</keyword>
<dbReference type="RefSeq" id="WP_109694574.1">
    <property type="nucleotide sequence ID" value="NZ_QGDD01000006.1"/>
</dbReference>
<evidence type="ECO:0000256" key="3">
    <source>
        <dbReference type="ARBA" id="ARBA00023163"/>
    </source>
</evidence>
<dbReference type="AlphaFoldDB" id="A0A316TIG0"/>
<dbReference type="Pfam" id="PF21943">
    <property type="entry name" value="TetR_C_46"/>
    <property type="match status" value="1"/>
</dbReference>
<dbReference type="GO" id="GO:0003700">
    <property type="term" value="F:DNA-binding transcription factor activity"/>
    <property type="evidence" value="ECO:0007669"/>
    <property type="project" value="TreeGrafter"/>
</dbReference>
<evidence type="ECO:0000256" key="4">
    <source>
        <dbReference type="PROSITE-ProRule" id="PRU00335"/>
    </source>
</evidence>
<accession>A0A316TIG0</accession>
<dbReference type="Gene3D" id="1.10.357.10">
    <property type="entry name" value="Tetracycline Repressor, domain 2"/>
    <property type="match status" value="1"/>
</dbReference>